<evidence type="ECO:0000313" key="3">
    <source>
        <dbReference type="EMBL" id="TBW68219.1"/>
    </source>
</evidence>
<reference evidence="3 4" key="1">
    <citation type="journal article" date="2019" name="Sci. Transl. Med.">
        <title>Quorum sensing between bacterial species on the skin protects against epidermal injury in atopic dermatitis.</title>
        <authorList>
            <person name="Williams M.R."/>
        </authorList>
    </citation>
    <scope>NUCLEOTIDE SEQUENCE [LARGE SCALE GENOMIC DNA]</scope>
    <source>
        <strain evidence="3 4">H8</strain>
    </source>
</reference>
<comment type="similarity">
    <text evidence="1">Belongs to the GSP E family.</text>
</comment>
<evidence type="ECO:0000313" key="4">
    <source>
        <dbReference type="Proteomes" id="UP000291949"/>
    </source>
</evidence>
<dbReference type="EMBL" id="SCHC01000645">
    <property type="protein sequence ID" value="TBW68219.1"/>
    <property type="molecule type" value="Genomic_DNA"/>
</dbReference>
<gene>
    <name evidence="3" type="ORF">EQ811_15980</name>
</gene>
<organism evidence="3 4">
    <name type="scientific">Staphylococcus capitis</name>
    <dbReference type="NCBI Taxonomy" id="29388"/>
    <lineage>
        <taxon>Bacteria</taxon>
        <taxon>Bacillati</taxon>
        <taxon>Bacillota</taxon>
        <taxon>Bacilli</taxon>
        <taxon>Bacillales</taxon>
        <taxon>Staphylococcaceae</taxon>
        <taxon>Staphylococcus</taxon>
    </lineage>
</organism>
<evidence type="ECO:0000256" key="1">
    <source>
        <dbReference type="ARBA" id="ARBA00006611"/>
    </source>
</evidence>
<name>A0A7Z8E1G5_STACP</name>
<accession>A0A7Z8E1G5</accession>
<dbReference type="InterPro" id="IPR001482">
    <property type="entry name" value="T2SS/T4SS_dom"/>
</dbReference>
<dbReference type="Gene3D" id="3.30.450.90">
    <property type="match status" value="1"/>
</dbReference>
<protein>
    <submittedName>
        <fullName evidence="3">Type II/IV secretion system protein</fullName>
    </submittedName>
</protein>
<dbReference type="InterPro" id="IPR027417">
    <property type="entry name" value="P-loop_NTPase"/>
</dbReference>
<evidence type="ECO:0000259" key="2">
    <source>
        <dbReference type="Pfam" id="PF00437"/>
    </source>
</evidence>
<feature type="domain" description="Bacterial type II secretion system protein E" evidence="2">
    <location>
        <begin position="5"/>
        <end position="69"/>
    </location>
</feature>
<dbReference type="Pfam" id="PF00437">
    <property type="entry name" value="T2SSE"/>
    <property type="match status" value="1"/>
</dbReference>
<comment type="caution">
    <text evidence="3">The sequence shown here is derived from an EMBL/GenBank/DDBJ whole genome shotgun (WGS) entry which is preliminary data.</text>
</comment>
<dbReference type="AlphaFoldDB" id="A0A7Z8E1G5"/>
<feature type="non-terminal residue" evidence="3">
    <location>
        <position position="76"/>
    </location>
</feature>
<sequence>MIFLKILFEQIINHAIKQEASDIHFIPCEEHTIIKLRIKDELTIYDRLSFPIYKKLLIYMKFQSGLDVSTQHRAQR</sequence>
<dbReference type="SUPFAM" id="SSF52540">
    <property type="entry name" value="P-loop containing nucleoside triphosphate hydrolases"/>
    <property type="match status" value="1"/>
</dbReference>
<dbReference type="Proteomes" id="UP000291949">
    <property type="component" value="Unassembled WGS sequence"/>
</dbReference>
<proteinExistence type="inferred from homology"/>